<dbReference type="AlphaFoldDB" id="A0A6J6DFG3"/>
<accession>A0A6J6DFG3</accession>
<reference evidence="1" key="1">
    <citation type="submission" date="2020-05" db="EMBL/GenBank/DDBJ databases">
        <authorList>
            <person name="Chiriac C."/>
            <person name="Salcher M."/>
            <person name="Ghai R."/>
            <person name="Kavagutti S V."/>
        </authorList>
    </citation>
    <scope>NUCLEOTIDE SEQUENCE</scope>
</reference>
<protein>
    <submittedName>
        <fullName evidence="1">Unannotated protein</fullName>
    </submittedName>
</protein>
<proteinExistence type="predicted"/>
<organism evidence="1">
    <name type="scientific">freshwater metagenome</name>
    <dbReference type="NCBI Taxonomy" id="449393"/>
    <lineage>
        <taxon>unclassified sequences</taxon>
        <taxon>metagenomes</taxon>
        <taxon>ecological metagenomes</taxon>
    </lineage>
</organism>
<gene>
    <name evidence="1" type="ORF">UFOPK1683_00170</name>
</gene>
<dbReference type="InterPro" id="IPR045596">
    <property type="entry name" value="DUF6459"/>
</dbReference>
<evidence type="ECO:0000313" key="1">
    <source>
        <dbReference type="EMBL" id="CAB4562034.1"/>
    </source>
</evidence>
<dbReference type="EMBL" id="CAEZTL010000007">
    <property type="protein sequence ID" value="CAB4562034.1"/>
    <property type="molecule type" value="Genomic_DNA"/>
</dbReference>
<sequence>MRIQSLELEIFTTEESNAIWGHPVLDLFEPPPKFAPQRARLYSVPSHFGEIYESDDAPQPTSASELPGLHRWITLFAISTIEVWAGRRQPAQLLQRCHRVVFNELLRKVGSVKAIGRIKSIHITEPLDGICEAVVIINFSERVQALSIRCEGVDGRWLCTSLKLLQ</sequence>
<name>A0A6J6DFG3_9ZZZZ</name>
<dbReference type="Pfam" id="PF20060">
    <property type="entry name" value="DUF6459"/>
    <property type="match status" value="1"/>
</dbReference>